<organism evidence="1 2">
    <name type="scientific">Slackia isoflavoniconvertens</name>
    <dbReference type="NCBI Taxonomy" id="572010"/>
    <lineage>
        <taxon>Bacteria</taxon>
        <taxon>Bacillati</taxon>
        <taxon>Actinomycetota</taxon>
        <taxon>Coriobacteriia</taxon>
        <taxon>Eggerthellales</taxon>
        <taxon>Eggerthellaceae</taxon>
        <taxon>Slackia</taxon>
    </lineage>
</organism>
<keyword evidence="2" id="KW-1185">Reference proteome</keyword>
<dbReference type="SUPFAM" id="SSF47598">
    <property type="entry name" value="Ribbon-helix-helix"/>
    <property type="match status" value="1"/>
</dbReference>
<evidence type="ECO:0000313" key="1">
    <source>
        <dbReference type="EMBL" id="RNM32727.1"/>
    </source>
</evidence>
<sequence length="92" mass="9871">MSYIAANGQEITEAMIGSWCDAYERGEFPEGERTVGEVVMGRPPLSAEKTTTVTVKIPVGMKATLTKKAEERGTTMSAYVRSVLANDILAAS</sequence>
<name>A0A3N0I787_9ACTN</name>
<dbReference type="GO" id="GO:0006355">
    <property type="term" value="P:regulation of DNA-templated transcription"/>
    <property type="evidence" value="ECO:0007669"/>
    <property type="project" value="InterPro"/>
</dbReference>
<comment type="caution">
    <text evidence="1">The sequence shown here is derived from an EMBL/GenBank/DDBJ whole genome shotgun (WGS) entry which is preliminary data.</text>
</comment>
<dbReference type="InterPro" id="IPR010985">
    <property type="entry name" value="Ribbon_hlx_hlx"/>
</dbReference>
<evidence type="ECO:0008006" key="3">
    <source>
        <dbReference type="Google" id="ProtNLM"/>
    </source>
</evidence>
<reference evidence="2" key="1">
    <citation type="submission" date="2018-05" db="EMBL/GenBank/DDBJ databases">
        <title>Genome Sequencing of selected type strains of the family Eggerthellaceae.</title>
        <authorList>
            <person name="Danylec N."/>
            <person name="Stoll D.A."/>
            <person name="Doetsch A."/>
            <person name="Huch M."/>
        </authorList>
    </citation>
    <scope>NUCLEOTIDE SEQUENCE [LARGE SCALE GENOMIC DNA]</scope>
    <source>
        <strain evidence="2">DSM 22006</strain>
    </source>
</reference>
<dbReference type="RefSeq" id="WP_123220207.1">
    <property type="nucleotide sequence ID" value="NZ_JAWQCZ010000038.1"/>
</dbReference>
<dbReference type="EMBL" id="QIBZ01000026">
    <property type="protein sequence ID" value="RNM32727.1"/>
    <property type="molecule type" value="Genomic_DNA"/>
</dbReference>
<proteinExistence type="predicted"/>
<dbReference type="AlphaFoldDB" id="A0A3N0I787"/>
<accession>A0A3N0I787</accession>
<dbReference type="OrthoDB" id="3176663at2"/>
<dbReference type="Proteomes" id="UP000271472">
    <property type="component" value="Unassembled WGS sequence"/>
</dbReference>
<protein>
    <recommendedName>
        <fullName evidence="3">CopG family transcriptional regulator</fullName>
    </recommendedName>
</protein>
<evidence type="ECO:0000313" key="2">
    <source>
        <dbReference type="Proteomes" id="UP000271472"/>
    </source>
</evidence>
<gene>
    <name evidence="1" type="ORF">DMP05_09430</name>
</gene>